<dbReference type="Gene3D" id="2.40.70.10">
    <property type="entry name" value="Acid Proteases"/>
    <property type="match status" value="1"/>
</dbReference>
<keyword evidence="1" id="KW-0472">Membrane</keyword>
<accession>Q04TZ5</accession>
<keyword evidence="1" id="KW-1133">Transmembrane helix</keyword>
<keyword evidence="1" id="KW-0812">Transmembrane</keyword>
<keyword evidence="2" id="KW-0449">Lipoprotein</keyword>
<evidence type="ECO:0000313" key="3">
    <source>
        <dbReference type="Proteomes" id="UP000000656"/>
    </source>
</evidence>
<organism evidence="2 3">
    <name type="scientific">Leptospira borgpetersenii serovar Hardjo-bovis (strain JB197)</name>
    <dbReference type="NCBI Taxonomy" id="355277"/>
    <lineage>
        <taxon>Bacteria</taxon>
        <taxon>Pseudomonadati</taxon>
        <taxon>Spirochaetota</taxon>
        <taxon>Spirochaetia</taxon>
        <taxon>Leptospirales</taxon>
        <taxon>Leptospiraceae</taxon>
        <taxon>Leptospira</taxon>
    </lineage>
</organism>
<dbReference type="KEGG" id="lbj:LBJ_0985"/>
<evidence type="ECO:0000256" key="1">
    <source>
        <dbReference type="SAM" id="Phobius"/>
    </source>
</evidence>
<feature type="transmembrane region" description="Helical" evidence="1">
    <location>
        <begin position="12"/>
        <end position="30"/>
    </location>
</feature>
<dbReference type="HOGENOM" id="CLU_882231_0_0_12"/>
<sequence length="324" mass="36764">MFQSKMYQKINLRIFFSFVVLFFISCSLTPKAKVVSVYPSGVDVVLPLNVKDGFRFVQLSLMPGQEPLRFLIDTGSRFSFLDERYFTERDPQRKIAVTYSGGKEDSYRKIRTVNLFYQIDPIFKDITVYSHTFYGNLELDGIIGMDSLYDKIIILEYPTLIRFLRYTERKFMESVVPDLSSLQRNAKPLRFFSGLPVLETSYGPKDKALLILDTGAESSLLELSKPLPGLVEETISSRSVPVLNFQGKVVNIRTRFVRKLCLVSTSSCVENLEILPSGLPVDFSGAPTGVQVQGVLGVNWLNRHKILLNMKRSLIGIVEKDGEK</sequence>
<reference evidence="2 3" key="1">
    <citation type="journal article" date="2006" name="Proc. Natl. Acad. Sci. U.S.A.">
        <title>Genome reduction in Leptospira borgpetersenii reflects limited transmission potential.</title>
        <authorList>
            <person name="Bulach D.M."/>
            <person name="Zuerner R.L."/>
            <person name="Wilson P."/>
            <person name="Seemann T."/>
            <person name="McGrath A."/>
            <person name="Cullen P.A."/>
            <person name="Davis J."/>
            <person name="Johnson M."/>
            <person name="Kuczek E."/>
            <person name="Alt D.P."/>
            <person name="Peterson-Burch B."/>
            <person name="Coppel R.L."/>
            <person name="Rood J.I."/>
            <person name="Davies J.K."/>
            <person name="Adler B."/>
        </authorList>
    </citation>
    <scope>NUCLEOTIDE SEQUENCE [LARGE SCALE GENOMIC DNA]</scope>
    <source>
        <strain evidence="2 3">JB197</strain>
    </source>
</reference>
<proteinExistence type="predicted"/>
<dbReference type="PROSITE" id="PS51257">
    <property type="entry name" value="PROKAR_LIPOPROTEIN"/>
    <property type="match status" value="1"/>
</dbReference>
<dbReference type="Proteomes" id="UP000000656">
    <property type="component" value="Chromosome 1"/>
</dbReference>
<dbReference type="SUPFAM" id="SSF50630">
    <property type="entry name" value="Acid proteases"/>
    <property type="match status" value="1"/>
</dbReference>
<name>Q04TZ5_LEPBJ</name>
<evidence type="ECO:0000313" key="2">
    <source>
        <dbReference type="EMBL" id="ABJ75625.1"/>
    </source>
</evidence>
<gene>
    <name evidence="2" type="ordered locus">LBJ_0985</name>
</gene>
<dbReference type="AlphaFoldDB" id="Q04TZ5"/>
<dbReference type="InterPro" id="IPR021109">
    <property type="entry name" value="Peptidase_aspartic_dom_sf"/>
</dbReference>
<protein>
    <submittedName>
        <fullName evidence="2">Hypothetical lipoprotein</fullName>
    </submittedName>
</protein>
<dbReference type="EMBL" id="CP000350">
    <property type="protein sequence ID" value="ABJ75625.1"/>
    <property type="molecule type" value="Genomic_DNA"/>
</dbReference>